<evidence type="ECO:0000256" key="4">
    <source>
        <dbReference type="PROSITE-ProRule" id="PRU00335"/>
    </source>
</evidence>
<evidence type="ECO:0000313" key="6">
    <source>
        <dbReference type="EMBL" id="GLS24411.1"/>
    </source>
</evidence>
<accession>A0AA37WM07</accession>
<dbReference type="RefSeq" id="WP_232595615.1">
    <property type="nucleotide sequence ID" value="NZ_BSPD01000003.1"/>
</dbReference>
<dbReference type="PRINTS" id="PR00455">
    <property type="entry name" value="HTHTETR"/>
</dbReference>
<dbReference type="PANTHER" id="PTHR30055">
    <property type="entry name" value="HTH-TYPE TRANSCRIPTIONAL REGULATOR RUTR"/>
    <property type="match status" value="1"/>
</dbReference>
<evidence type="ECO:0000259" key="5">
    <source>
        <dbReference type="PROSITE" id="PS50977"/>
    </source>
</evidence>
<feature type="DNA-binding region" description="H-T-H motif" evidence="4">
    <location>
        <begin position="41"/>
        <end position="60"/>
    </location>
</feature>
<organism evidence="6 7">
    <name type="scientific">Marinibactrum halimedae</name>
    <dbReference type="NCBI Taxonomy" id="1444977"/>
    <lineage>
        <taxon>Bacteria</taxon>
        <taxon>Pseudomonadati</taxon>
        <taxon>Pseudomonadota</taxon>
        <taxon>Gammaproteobacteria</taxon>
        <taxon>Cellvibrionales</taxon>
        <taxon>Cellvibrionaceae</taxon>
        <taxon>Marinibactrum</taxon>
    </lineage>
</organism>
<dbReference type="EMBL" id="BSPD01000003">
    <property type="protein sequence ID" value="GLS24411.1"/>
    <property type="molecule type" value="Genomic_DNA"/>
</dbReference>
<dbReference type="InterPro" id="IPR041669">
    <property type="entry name" value="TetR_C_15"/>
</dbReference>
<dbReference type="PANTHER" id="PTHR30055:SF234">
    <property type="entry name" value="HTH-TYPE TRANSCRIPTIONAL REGULATOR BETI"/>
    <property type="match status" value="1"/>
</dbReference>
<evidence type="ECO:0000256" key="2">
    <source>
        <dbReference type="ARBA" id="ARBA00023125"/>
    </source>
</evidence>
<keyword evidence="2 4" id="KW-0238">DNA-binding</keyword>
<evidence type="ECO:0000313" key="7">
    <source>
        <dbReference type="Proteomes" id="UP001156870"/>
    </source>
</evidence>
<comment type="caution">
    <text evidence="6">The sequence shown here is derived from an EMBL/GenBank/DDBJ whole genome shotgun (WGS) entry which is preliminary data.</text>
</comment>
<sequence>MKKTQYSLKKQPLQKRSVFLVNSIKEAATRILKEKGLEGFNTNVVAEYAGVSIGSLYQYFDCKETLIAEIKREHFAQLRGFFREAQENLVTNDLKELVDAFIEASVKGHQVDPILHKVLSQDLVDFGLKEKDNPDGSILSNVKAALLAYQNQLRPNLDITTAAELVYYLVEKTVHEAIINEQESTKQLAIISELKKVVLSYLRDD</sequence>
<feature type="domain" description="HTH tetR-type" evidence="5">
    <location>
        <begin position="18"/>
        <end position="78"/>
    </location>
</feature>
<proteinExistence type="predicted"/>
<keyword evidence="3" id="KW-0804">Transcription</keyword>
<dbReference type="Gene3D" id="1.10.357.10">
    <property type="entry name" value="Tetracycline Repressor, domain 2"/>
    <property type="match status" value="1"/>
</dbReference>
<dbReference type="InterPro" id="IPR050109">
    <property type="entry name" value="HTH-type_TetR-like_transc_reg"/>
</dbReference>
<evidence type="ECO:0000256" key="3">
    <source>
        <dbReference type="ARBA" id="ARBA00023163"/>
    </source>
</evidence>
<dbReference type="AlphaFoldDB" id="A0AA37WM07"/>
<keyword evidence="7" id="KW-1185">Reference proteome</keyword>
<keyword evidence="1" id="KW-0805">Transcription regulation</keyword>
<gene>
    <name evidence="6" type="ORF">GCM10007877_01220</name>
</gene>
<dbReference type="Pfam" id="PF00440">
    <property type="entry name" value="TetR_N"/>
    <property type="match status" value="1"/>
</dbReference>
<reference evidence="6 7" key="1">
    <citation type="journal article" date="2014" name="Int. J. Syst. Evol. Microbiol.">
        <title>Complete genome sequence of Corynebacterium casei LMG S-19264T (=DSM 44701T), isolated from a smear-ripened cheese.</title>
        <authorList>
            <consortium name="US DOE Joint Genome Institute (JGI-PGF)"/>
            <person name="Walter F."/>
            <person name="Albersmeier A."/>
            <person name="Kalinowski J."/>
            <person name="Ruckert C."/>
        </authorList>
    </citation>
    <scope>NUCLEOTIDE SEQUENCE [LARGE SCALE GENOMIC DNA]</scope>
    <source>
        <strain evidence="6 7">NBRC 110095</strain>
    </source>
</reference>
<dbReference type="Pfam" id="PF17918">
    <property type="entry name" value="TetR_C_15"/>
    <property type="match status" value="1"/>
</dbReference>
<dbReference type="InterPro" id="IPR009057">
    <property type="entry name" value="Homeodomain-like_sf"/>
</dbReference>
<name>A0AA37WM07_9GAMM</name>
<dbReference type="InterPro" id="IPR001647">
    <property type="entry name" value="HTH_TetR"/>
</dbReference>
<dbReference type="GO" id="GO:0000976">
    <property type="term" value="F:transcription cis-regulatory region binding"/>
    <property type="evidence" value="ECO:0007669"/>
    <property type="project" value="TreeGrafter"/>
</dbReference>
<protein>
    <submittedName>
        <fullName evidence="6">TetR family transcriptional regulator</fullName>
    </submittedName>
</protein>
<dbReference type="SUPFAM" id="SSF46689">
    <property type="entry name" value="Homeodomain-like"/>
    <property type="match status" value="1"/>
</dbReference>
<dbReference type="Proteomes" id="UP001156870">
    <property type="component" value="Unassembled WGS sequence"/>
</dbReference>
<dbReference type="GO" id="GO:0003700">
    <property type="term" value="F:DNA-binding transcription factor activity"/>
    <property type="evidence" value="ECO:0007669"/>
    <property type="project" value="TreeGrafter"/>
</dbReference>
<evidence type="ECO:0000256" key="1">
    <source>
        <dbReference type="ARBA" id="ARBA00023015"/>
    </source>
</evidence>
<dbReference type="PROSITE" id="PS50977">
    <property type="entry name" value="HTH_TETR_2"/>
    <property type="match status" value="1"/>
</dbReference>